<dbReference type="PIRSF" id="PIRSF029195">
    <property type="entry name" value="UCP029195_PTS_EIIA2"/>
    <property type="match status" value="1"/>
</dbReference>
<dbReference type="PANTHER" id="PTHR47738">
    <property type="entry name" value="PTS SYSTEM FRUCTOSE-LIKE EIIA COMPONENT-RELATED"/>
    <property type="match status" value="1"/>
</dbReference>
<dbReference type="EMBL" id="FUWP01000002">
    <property type="protein sequence ID" value="SJZ73597.1"/>
    <property type="molecule type" value="Genomic_DNA"/>
</dbReference>
<keyword evidence="1" id="KW-0597">Phosphoprotein</keyword>
<dbReference type="Gene3D" id="3.40.930.10">
    <property type="entry name" value="Mannitol-specific EII, Chain A"/>
    <property type="match status" value="1"/>
</dbReference>
<dbReference type="InterPro" id="IPR002178">
    <property type="entry name" value="PTS_EIIA_type-2_dom"/>
</dbReference>
<evidence type="ECO:0000256" key="1">
    <source>
        <dbReference type="ARBA" id="ARBA00022553"/>
    </source>
</evidence>
<evidence type="ECO:0000313" key="5">
    <source>
        <dbReference type="EMBL" id="SJZ73597.1"/>
    </source>
</evidence>
<protein>
    <submittedName>
        <fullName evidence="5">PTS system mannose-specific EIIBCA component</fullName>
    </submittedName>
</protein>
<evidence type="ECO:0000256" key="2">
    <source>
        <dbReference type="ARBA" id="ARBA00022597"/>
    </source>
</evidence>
<organism evidence="5 6">
    <name type="scientific">Photobacterium toruni</name>
    <dbReference type="NCBI Taxonomy" id="1935446"/>
    <lineage>
        <taxon>Bacteria</taxon>
        <taxon>Pseudomonadati</taxon>
        <taxon>Pseudomonadota</taxon>
        <taxon>Gammaproteobacteria</taxon>
        <taxon>Vibrionales</taxon>
        <taxon>Vibrionaceae</taxon>
        <taxon>Photobacterium</taxon>
    </lineage>
</organism>
<dbReference type="SUPFAM" id="SSF55594">
    <property type="entry name" value="HPr-like"/>
    <property type="match status" value="1"/>
</dbReference>
<dbReference type="PANTHER" id="PTHR47738:SF2">
    <property type="entry name" value="PTS SYSTEM FRUCTOSE-LIKE EIIA COMPONENT"/>
    <property type="match status" value="1"/>
</dbReference>
<accession>A0A1T4N3G2</accession>
<dbReference type="AlphaFoldDB" id="A0A1T4N3G2"/>
<dbReference type="InterPro" id="IPR016910">
    <property type="entry name" value="UCP029195_PTS_EIIA2"/>
</dbReference>
<evidence type="ECO:0000259" key="4">
    <source>
        <dbReference type="PROSITE" id="PS51350"/>
    </source>
</evidence>
<dbReference type="Pfam" id="PF00359">
    <property type="entry name" value="PTS_EIIA_2"/>
    <property type="match status" value="1"/>
</dbReference>
<feature type="domain" description="HPr" evidence="4">
    <location>
        <begin position="1"/>
        <end position="92"/>
    </location>
</feature>
<feature type="domain" description="PTS EIIA type-2" evidence="3">
    <location>
        <begin position="102"/>
        <end position="248"/>
    </location>
</feature>
<dbReference type="InterPro" id="IPR035895">
    <property type="entry name" value="HPr-like_sf"/>
</dbReference>
<dbReference type="RefSeq" id="WP_080173370.1">
    <property type="nucleotide sequence ID" value="NZ_AP024854.1"/>
</dbReference>
<reference evidence="5 6" key="1">
    <citation type="submission" date="2017-02" db="EMBL/GenBank/DDBJ databases">
        <authorList>
            <person name="Peterson S.W."/>
        </authorList>
    </citation>
    <scope>NUCLEOTIDE SEQUENCE [LARGE SCALE GENOMIC DNA]</scope>
    <source>
        <strain evidence="5 6">CECT 9189</strain>
    </source>
</reference>
<dbReference type="OrthoDB" id="6213484at2"/>
<dbReference type="PROSITE" id="PS51350">
    <property type="entry name" value="PTS_HPR_DOM"/>
    <property type="match status" value="1"/>
</dbReference>
<name>A0A1T4N3G2_9GAMM</name>
<dbReference type="Proteomes" id="UP000191116">
    <property type="component" value="Unassembled WGS sequence"/>
</dbReference>
<proteinExistence type="predicted"/>
<keyword evidence="2" id="KW-0762">Sugar transport</keyword>
<sequence length="253" mass="27721">MLERRITFYCGAAGLPSYQLNQLKKLTGYFQSKVELFNVGQLTRAPVSQPLKMLSLANKPHALCQLIINGSDAELANLVLTDFIAQYALSLTQYSPSLPFKISLPLTSIGWADCGENHKIDTITQLSHMLVAQQAITVEQQPALQKALLARETISATVMGPSIALPHVMHEMIAKPAMAIVCHQQAIDWGSSRGNISRAIAMILPKPPPKVVIMAFAQFSKCLLNEDYCTALTLAQQPQELKALIIEALRDQG</sequence>
<keyword evidence="2" id="KW-0813">Transport</keyword>
<dbReference type="SUPFAM" id="SSF55804">
    <property type="entry name" value="Phoshotransferase/anion transport protein"/>
    <property type="match status" value="1"/>
</dbReference>
<evidence type="ECO:0000259" key="3">
    <source>
        <dbReference type="PROSITE" id="PS51094"/>
    </source>
</evidence>
<dbReference type="InterPro" id="IPR051541">
    <property type="entry name" value="PTS_SugarTrans_NitroReg"/>
</dbReference>
<dbReference type="PROSITE" id="PS51094">
    <property type="entry name" value="PTS_EIIA_TYPE_2"/>
    <property type="match status" value="1"/>
</dbReference>
<dbReference type="InterPro" id="IPR000032">
    <property type="entry name" value="HPr-like"/>
</dbReference>
<gene>
    <name evidence="5" type="primary">manP_1</name>
    <name evidence="5" type="ORF">CZ814_00582</name>
</gene>
<dbReference type="InterPro" id="IPR016152">
    <property type="entry name" value="PTrfase/Anion_transptr"/>
</dbReference>
<evidence type="ECO:0000313" key="6">
    <source>
        <dbReference type="Proteomes" id="UP000191116"/>
    </source>
</evidence>